<protein>
    <submittedName>
        <fullName evidence="2">Uncharacterized protein</fullName>
    </submittedName>
</protein>
<feature type="non-terminal residue" evidence="2">
    <location>
        <position position="1"/>
    </location>
</feature>
<organism evidence="2">
    <name type="scientific">marine sediment metagenome</name>
    <dbReference type="NCBI Taxonomy" id="412755"/>
    <lineage>
        <taxon>unclassified sequences</taxon>
        <taxon>metagenomes</taxon>
        <taxon>ecological metagenomes</taxon>
    </lineage>
</organism>
<gene>
    <name evidence="2" type="ORF">S12H4_30770</name>
</gene>
<sequence>ILIQSRKDWGARPPVFANDPAVEESKMQKEREISPLWIIPVSIILGIGAGLGILNAVARREEAPEELAPGGNTVRWTKGPTMVEDALADIIDYVEIFYVLRADGVWIQITAWDSWAIPPDQICGITVDRACTMPEGFVWVE</sequence>
<keyword evidence="1" id="KW-0812">Transmembrane</keyword>
<name>X1UJL9_9ZZZZ</name>
<dbReference type="EMBL" id="BARW01017888">
    <property type="protein sequence ID" value="GAI92539.1"/>
    <property type="molecule type" value="Genomic_DNA"/>
</dbReference>
<keyword evidence="1" id="KW-1133">Transmembrane helix</keyword>
<feature type="transmembrane region" description="Helical" evidence="1">
    <location>
        <begin position="36"/>
        <end position="58"/>
    </location>
</feature>
<evidence type="ECO:0000313" key="2">
    <source>
        <dbReference type="EMBL" id="GAI92539.1"/>
    </source>
</evidence>
<dbReference type="AlphaFoldDB" id="X1UJL9"/>
<keyword evidence="1" id="KW-0472">Membrane</keyword>
<proteinExistence type="predicted"/>
<comment type="caution">
    <text evidence="2">The sequence shown here is derived from an EMBL/GenBank/DDBJ whole genome shotgun (WGS) entry which is preliminary data.</text>
</comment>
<reference evidence="2" key="1">
    <citation type="journal article" date="2014" name="Front. Microbiol.">
        <title>High frequency of phylogenetically diverse reductive dehalogenase-homologous genes in deep subseafloor sedimentary metagenomes.</title>
        <authorList>
            <person name="Kawai M."/>
            <person name="Futagami T."/>
            <person name="Toyoda A."/>
            <person name="Takaki Y."/>
            <person name="Nishi S."/>
            <person name="Hori S."/>
            <person name="Arai W."/>
            <person name="Tsubouchi T."/>
            <person name="Morono Y."/>
            <person name="Uchiyama I."/>
            <person name="Ito T."/>
            <person name="Fujiyama A."/>
            <person name="Inagaki F."/>
            <person name="Takami H."/>
        </authorList>
    </citation>
    <scope>NUCLEOTIDE SEQUENCE</scope>
    <source>
        <strain evidence="2">Expedition CK06-06</strain>
    </source>
</reference>
<accession>X1UJL9</accession>
<evidence type="ECO:0000256" key="1">
    <source>
        <dbReference type="SAM" id="Phobius"/>
    </source>
</evidence>